<proteinExistence type="predicted"/>
<organism evidence="2 3">
    <name type="scientific">Hermanssonia centrifuga</name>
    <dbReference type="NCBI Taxonomy" id="98765"/>
    <lineage>
        <taxon>Eukaryota</taxon>
        <taxon>Fungi</taxon>
        <taxon>Dikarya</taxon>
        <taxon>Basidiomycota</taxon>
        <taxon>Agaricomycotina</taxon>
        <taxon>Agaricomycetes</taxon>
        <taxon>Polyporales</taxon>
        <taxon>Meruliaceae</taxon>
        <taxon>Hermanssonia</taxon>
    </lineage>
</organism>
<evidence type="ECO:0000313" key="3">
    <source>
        <dbReference type="Proteomes" id="UP000309038"/>
    </source>
</evidence>
<keyword evidence="3" id="KW-1185">Reference proteome</keyword>
<dbReference type="PANTHER" id="PTHR33096">
    <property type="entry name" value="CXC2 DOMAIN-CONTAINING PROTEIN"/>
    <property type="match status" value="1"/>
</dbReference>
<dbReference type="AlphaFoldDB" id="A0A4V3X9G9"/>
<dbReference type="InterPro" id="IPR040521">
    <property type="entry name" value="KDZ"/>
</dbReference>
<feature type="region of interest" description="Disordered" evidence="1">
    <location>
        <begin position="168"/>
        <end position="209"/>
    </location>
</feature>
<dbReference type="Pfam" id="PF18758">
    <property type="entry name" value="KDZ"/>
    <property type="match status" value="1"/>
</dbReference>
<accession>A0A4V3X9G9</accession>
<reference evidence="2 3" key="1">
    <citation type="submission" date="2019-02" db="EMBL/GenBank/DDBJ databases">
        <title>Genome sequencing of the rare red list fungi Phlebia centrifuga.</title>
        <authorList>
            <person name="Buettner E."/>
            <person name="Kellner H."/>
        </authorList>
    </citation>
    <scope>NUCLEOTIDE SEQUENCE [LARGE SCALE GENOMIC DNA]</scope>
    <source>
        <strain evidence="2 3">DSM 108282</strain>
    </source>
</reference>
<protein>
    <recommendedName>
        <fullName evidence="4">CxC2-like cysteine cluster KDZ transposase-associated domain-containing protein</fullName>
    </recommendedName>
</protein>
<dbReference type="EMBL" id="SGPJ01000508">
    <property type="protein sequence ID" value="THG94072.1"/>
    <property type="molecule type" value="Genomic_DNA"/>
</dbReference>
<evidence type="ECO:0000256" key="1">
    <source>
        <dbReference type="SAM" id="MobiDB-lite"/>
    </source>
</evidence>
<dbReference type="PANTHER" id="PTHR33096:SF1">
    <property type="entry name" value="CXC1-LIKE CYSTEINE CLUSTER ASSOCIATED WITH KDZ TRANSPOSASES DOMAIN-CONTAINING PROTEIN"/>
    <property type="match status" value="1"/>
</dbReference>
<name>A0A4V3X9G9_9APHY</name>
<comment type="caution">
    <text evidence="2">The sequence shown here is derived from an EMBL/GenBank/DDBJ whole genome shotgun (WGS) entry which is preliminary data.</text>
</comment>
<dbReference type="Proteomes" id="UP000309038">
    <property type="component" value="Unassembled WGS sequence"/>
</dbReference>
<sequence>MRTACFSESLMPFGYSKNGVSRKLYGTTHSSSRDRYNRRGTIVTQKLMGLLDVQKERKRVDELQATMLSGLNHETQEILNGGQPQPISMDDQSAMLEKSWETGEAGEELNDAFVFAVQDTMGTSWPGYIRKDERSWCYRRERVAANWAEMLDGMIEAYITKTYGNEPATPTSNVPRSSAAGCNNTTTTADLSSSSITNNHGDAEHSGDLPRDTQYDFNIRVIDIYTLERIATIRPPPGTRSGAAALVLQGYIGASPISPSVAISIRTLALYHRLRLQKPSFSVEAFTKVLCDEYMIPYKRSYRTAMADAFEVYLSILRAVDKQVRAALGHDTGNWRVLYACPPCGDKLENTRVFEDSNYYIPQAFVDKFANEMKARKQPVDNNDAMDVDGDVPMVDERGVIQDTEGDPTDGTEPNAMIQICVKNWKSAASEEKKMWAIFAETGIFATGSCNAKYPIAIVAKILEVFGSDTCGGYDIGCSFNTTLANSSLGPDFKRLQSTMCVNAFHGYSHNFACQTVFHPSRIIGMGLEDLETMERIFSSSNQLAAVTCHASAYRRRNFIDLFFKQWDDDKYLNLGTMLYNNYVQALTIIQGEGVAMREAMWSLGIKDDNLEAWDKEECEYIQTLGQETEWDVHAMAYVEQLEELSATQAKFNDSNARFLNTTPEDYAFMSASTNKKSGGTYLNDFARTQKLEAQRRHLVDQLDNLKLQVRETGIKMGIDVCWGPADKGYAEMLQYS</sequence>
<feature type="compositionally biased region" description="Polar residues" evidence="1">
    <location>
        <begin position="168"/>
        <end position="200"/>
    </location>
</feature>
<gene>
    <name evidence="2" type="ORF">EW026_g7323</name>
</gene>
<evidence type="ECO:0000313" key="2">
    <source>
        <dbReference type="EMBL" id="THG94072.1"/>
    </source>
</evidence>
<evidence type="ECO:0008006" key="4">
    <source>
        <dbReference type="Google" id="ProtNLM"/>
    </source>
</evidence>